<keyword evidence="2" id="KW-0238">DNA-binding</keyword>
<dbReference type="PANTHER" id="PTHR33164:SF43">
    <property type="entry name" value="HTH-TYPE TRANSCRIPTIONAL REPRESSOR YETL"/>
    <property type="match status" value="1"/>
</dbReference>
<dbReference type="EMBL" id="JAQQKW010000015">
    <property type="protein sequence ID" value="MDC7696043.1"/>
    <property type="molecule type" value="Genomic_DNA"/>
</dbReference>
<dbReference type="InterPro" id="IPR036388">
    <property type="entry name" value="WH-like_DNA-bd_sf"/>
</dbReference>
<comment type="caution">
    <text evidence="5">The sequence shown here is derived from an EMBL/GenBank/DDBJ whole genome shotgun (WGS) entry which is preliminary data.</text>
</comment>
<organism evidence="5 6">
    <name type="scientific">Asticcacaulis currens</name>
    <dbReference type="NCBI Taxonomy" id="2984210"/>
    <lineage>
        <taxon>Bacteria</taxon>
        <taxon>Pseudomonadati</taxon>
        <taxon>Pseudomonadota</taxon>
        <taxon>Alphaproteobacteria</taxon>
        <taxon>Caulobacterales</taxon>
        <taxon>Caulobacteraceae</taxon>
        <taxon>Asticcacaulis</taxon>
    </lineage>
</organism>
<dbReference type="InterPro" id="IPR036390">
    <property type="entry name" value="WH_DNA-bd_sf"/>
</dbReference>
<name>A0ABT5IJG7_9CAUL</name>
<evidence type="ECO:0000313" key="6">
    <source>
        <dbReference type="Proteomes" id="UP001216595"/>
    </source>
</evidence>
<sequence>MTDPAPTGSLPWDLPRFRNWIAVARAHQMVEKALTTRLAPFGVRLAHHDILANIYRFAGLTQNELAQRLLVGRSNLSMLLPELEKRGLIERRSDAADKRVRRLWLTKAGGELTERTLAVQAGVVTDMMTILSDEECQALGDYMRRISAGLAQWDTDQS</sequence>
<dbReference type="PRINTS" id="PR00598">
    <property type="entry name" value="HTHMARR"/>
</dbReference>
<dbReference type="PANTHER" id="PTHR33164">
    <property type="entry name" value="TRANSCRIPTIONAL REGULATOR, MARR FAMILY"/>
    <property type="match status" value="1"/>
</dbReference>
<dbReference type="Pfam" id="PF12802">
    <property type="entry name" value="MarR_2"/>
    <property type="match status" value="1"/>
</dbReference>
<evidence type="ECO:0000259" key="4">
    <source>
        <dbReference type="PROSITE" id="PS50995"/>
    </source>
</evidence>
<evidence type="ECO:0000313" key="5">
    <source>
        <dbReference type="EMBL" id="MDC7696043.1"/>
    </source>
</evidence>
<dbReference type="RefSeq" id="WP_272742682.1">
    <property type="nucleotide sequence ID" value="NZ_JAQQKW010000015.1"/>
</dbReference>
<keyword evidence="1" id="KW-0805">Transcription regulation</keyword>
<dbReference type="InterPro" id="IPR023187">
    <property type="entry name" value="Tscrpt_reg_MarR-type_CS"/>
</dbReference>
<dbReference type="PROSITE" id="PS50995">
    <property type="entry name" value="HTH_MARR_2"/>
    <property type="match status" value="1"/>
</dbReference>
<evidence type="ECO:0000256" key="1">
    <source>
        <dbReference type="ARBA" id="ARBA00023015"/>
    </source>
</evidence>
<protein>
    <submittedName>
        <fullName evidence="5">MarR family winged helix-turn-helix transcriptional regulator</fullName>
    </submittedName>
</protein>
<reference evidence="5 6" key="1">
    <citation type="submission" date="2023-01" db="EMBL/GenBank/DDBJ databases">
        <title>Novel species of the genus Asticcacaulis isolated from rivers.</title>
        <authorList>
            <person name="Lu H."/>
        </authorList>
    </citation>
    <scope>NUCLEOTIDE SEQUENCE [LARGE SCALE GENOMIC DNA]</scope>
    <source>
        <strain evidence="5 6">DXS10W</strain>
    </source>
</reference>
<dbReference type="SUPFAM" id="SSF46785">
    <property type="entry name" value="Winged helix' DNA-binding domain"/>
    <property type="match status" value="1"/>
</dbReference>
<accession>A0ABT5IJG7</accession>
<evidence type="ECO:0000256" key="3">
    <source>
        <dbReference type="ARBA" id="ARBA00023163"/>
    </source>
</evidence>
<dbReference type="SMART" id="SM00347">
    <property type="entry name" value="HTH_MARR"/>
    <property type="match status" value="1"/>
</dbReference>
<feature type="domain" description="HTH marR-type" evidence="4">
    <location>
        <begin position="16"/>
        <end position="148"/>
    </location>
</feature>
<dbReference type="Gene3D" id="1.10.10.10">
    <property type="entry name" value="Winged helix-like DNA-binding domain superfamily/Winged helix DNA-binding domain"/>
    <property type="match status" value="1"/>
</dbReference>
<proteinExistence type="predicted"/>
<keyword evidence="3" id="KW-0804">Transcription</keyword>
<evidence type="ECO:0000256" key="2">
    <source>
        <dbReference type="ARBA" id="ARBA00023125"/>
    </source>
</evidence>
<gene>
    <name evidence="5" type="ORF">PQU94_17340</name>
</gene>
<dbReference type="Proteomes" id="UP001216595">
    <property type="component" value="Unassembled WGS sequence"/>
</dbReference>
<dbReference type="InterPro" id="IPR000835">
    <property type="entry name" value="HTH_MarR-typ"/>
</dbReference>
<dbReference type="PROSITE" id="PS01117">
    <property type="entry name" value="HTH_MARR_1"/>
    <property type="match status" value="1"/>
</dbReference>
<keyword evidence="6" id="KW-1185">Reference proteome</keyword>
<dbReference type="InterPro" id="IPR039422">
    <property type="entry name" value="MarR/SlyA-like"/>
</dbReference>